<dbReference type="Pfam" id="PF12708">
    <property type="entry name" value="Pect-lyase_RHGA_epim"/>
    <property type="match status" value="1"/>
</dbReference>
<dbReference type="EMBL" id="FODS01000001">
    <property type="protein sequence ID" value="SEO04048.1"/>
    <property type="molecule type" value="Genomic_DNA"/>
</dbReference>
<evidence type="ECO:0000313" key="2">
    <source>
        <dbReference type="EMBL" id="SEO04048.1"/>
    </source>
</evidence>
<dbReference type="AlphaFoldDB" id="A0A1H8LH23"/>
<feature type="domain" description="Rhamnogalacturonase A/B/Epimerase-like pectate lyase" evidence="1">
    <location>
        <begin position="46"/>
        <end position="102"/>
    </location>
</feature>
<keyword evidence="3" id="KW-1185">Reference proteome</keyword>
<gene>
    <name evidence="2" type="ORF">SAMN04490248_101127</name>
</gene>
<name>A0A1H8LH23_9RHOB</name>
<dbReference type="InterPro" id="IPR024535">
    <property type="entry name" value="RHGA/B-epi-like_pectate_lyase"/>
</dbReference>
<sequence>MVWGTEPIYGHFGIDLTGPNGGVVRIDDIEIEDVTAVFHRDLLSRVDVRDFGALGDGSTDDSAAFEAADAAAGGRRVLVPEGVYYLGDSVTMESPVIFEGTVTMPDDRTLALAKDFHLPAYIDAFGNEELAFKKAFQALVNDGNHESLDMGGRAVTITAPVDMQAAVATRTEYAVRRTIRNGQFYVSGGPAWDPDVVTSQASYSASDSKVLSNVVNVANIPVGALVTGNGVGREVYVKAKNVATQEVTLSSALFDAEGTQTYTFTRFKYILDFSGFDKLTRFTIADVDFLCNGHASGVMLARAGLIFHARDTFFTRPRDRAITSIGTGCQGMLVDRCQFLSREGSELAQDRVSLVLNANANDVKLRNNRATQFRHFAVLAGANSVVSGNHFFQGDSASAGIRLAGIVLTRTYCSTSIVGNYVDNCTIEWSNEHEARPDFTVGFSFSALSITDNVFLSSEVAPWFSYLVIKPHGQDHFIGGLTVTGNKFRSINGVIDRVDTVDTSYAGLDMSKGKNILFTGNTYHAITTPVYSPLVMTHSQNTEAGTWLVDTDGQLPFGGRARSVDAVVMKGAIRNGANVAQYTVPYVNTERGGDGSAVHLNWEQAVRGEVSVTIRMD</sequence>
<evidence type="ECO:0000313" key="3">
    <source>
        <dbReference type="Proteomes" id="UP000198893"/>
    </source>
</evidence>
<reference evidence="2 3" key="1">
    <citation type="submission" date="2016-10" db="EMBL/GenBank/DDBJ databases">
        <authorList>
            <person name="de Groot N.N."/>
        </authorList>
    </citation>
    <scope>NUCLEOTIDE SEQUENCE [LARGE SCALE GENOMIC DNA]</scope>
    <source>
        <strain evidence="2 3">DSM 27842</strain>
    </source>
</reference>
<accession>A0A1H8LH23</accession>
<dbReference type="Gene3D" id="2.160.20.10">
    <property type="entry name" value="Single-stranded right-handed beta-helix, Pectin lyase-like"/>
    <property type="match status" value="1"/>
</dbReference>
<dbReference type="InterPro" id="IPR012334">
    <property type="entry name" value="Pectin_lyas_fold"/>
</dbReference>
<dbReference type="Proteomes" id="UP000198893">
    <property type="component" value="Unassembled WGS sequence"/>
</dbReference>
<organism evidence="2 3">
    <name type="scientific">Salinihabitans flavidus</name>
    <dbReference type="NCBI Taxonomy" id="569882"/>
    <lineage>
        <taxon>Bacteria</taxon>
        <taxon>Pseudomonadati</taxon>
        <taxon>Pseudomonadota</taxon>
        <taxon>Alphaproteobacteria</taxon>
        <taxon>Rhodobacterales</taxon>
        <taxon>Roseobacteraceae</taxon>
        <taxon>Salinihabitans</taxon>
    </lineage>
</organism>
<evidence type="ECO:0000259" key="1">
    <source>
        <dbReference type="Pfam" id="PF12708"/>
    </source>
</evidence>
<proteinExistence type="predicted"/>
<protein>
    <submittedName>
        <fullName evidence="2">Right handed beta helix region</fullName>
    </submittedName>
</protein>
<dbReference type="InterPro" id="IPR011050">
    <property type="entry name" value="Pectin_lyase_fold/virulence"/>
</dbReference>
<dbReference type="STRING" id="569882.SAMN04490248_101127"/>
<dbReference type="SUPFAM" id="SSF51126">
    <property type="entry name" value="Pectin lyase-like"/>
    <property type="match status" value="1"/>
</dbReference>